<sequence>MNEHYERYQRHFTLTEVGEEGQERLTRSKVLVIGAGGLGCPVLQYLVGAGVGHIGIVDGDQVSLSNLHRQTLYTSEDVGSDKSTVAGAQLAKLNPMVKISSFSEFLNLELALKLFPDFDLIIDGTDNFDSRYLINDAAVITGRPFVSGSVFRHEGQVSVFNYQEGPTYRCLFPQQNRPGFGCAETGVLGPVTGVIGSIMAMEAIKVLLDIPGVLSGQLLILNTLQWTSSQLSFSRKEEQVALAKTRVSHLQSFTHVK</sequence>
<dbReference type="NCBIfam" id="NF004281">
    <property type="entry name" value="PRK05690.1"/>
    <property type="match status" value="1"/>
</dbReference>
<comment type="caution">
    <text evidence="2">The sequence shown here is derived from an EMBL/GenBank/DDBJ whole genome shotgun (WGS) entry which is preliminary data.</text>
</comment>
<dbReference type="PANTHER" id="PTHR10953:SF102">
    <property type="entry name" value="ADENYLYLTRANSFERASE AND SULFURTRANSFERASE MOCS3"/>
    <property type="match status" value="1"/>
</dbReference>
<feature type="domain" description="THIF-type NAD/FAD binding fold" evidence="1">
    <location>
        <begin position="8"/>
        <end position="237"/>
    </location>
</feature>
<reference evidence="2 3" key="1">
    <citation type="journal article" date="2013" name="Int. J. Syst. Evol. Microbiol.">
        <title>Marinoscillum luteum sp. nov., isolated from marine sediment.</title>
        <authorList>
            <person name="Cha I.T."/>
            <person name="Park S.J."/>
            <person name="Kim S.J."/>
            <person name="Kim J.G."/>
            <person name="Jung M.Y."/>
            <person name="Shin K.S."/>
            <person name="Kwon K.K."/>
            <person name="Yang S.H."/>
            <person name="Seo Y.S."/>
            <person name="Rhee S.K."/>
        </authorList>
    </citation>
    <scope>NUCLEOTIDE SEQUENCE [LARGE SCALE GENOMIC DNA]</scope>
    <source>
        <strain evidence="2 3">KCTC 23939</strain>
    </source>
</reference>
<dbReference type="Pfam" id="PF00899">
    <property type="entry name" value="ThiF"/>
    <property type="match status" value="1"/>
</dbReference>
<gene>
    <name evidence="2" type="ORF">ACHKAR_19690</name>
</gene>
<evidence type="ECO:0000313" key="2">
    <source>
        <dbReference type="EMBL" id="MFH6985685.1"/>
    </source>
</evidence>
<proteinExistence type="predicted"/>
<protein>
    <submittedName>
        <fullName evidence="2">HesA/MoeB/ThiF family protein</fullName>
    </submittedName>
</protein>
<name>A0ABW7NEX8_9BACT</name>
<dbReference type="Proteomes" id="UP001610063">
    <property type="component" value="Unassembled WGS sequence"/>
</dbReference>
<dbReference type="InterPro" id="IPR000594">
    <property type="entry name" value="ThiF_NAD_FAD-bd"/>
</dbReference>
<evidence type="ECO:0000259" key="1">
    <source>
        <dbReference type="Pfam" id="PF00899"/>
    </source>
</evidence>
<evidence type="ECO:0000313" key="3">
    <source>
        <dbReference type="Proteomes" id="UP001610063"/>
    </source>
</evidence>
<keyword evidence="3" id="KW-1185">Reference proteome</keyword>
<accession>A0ABW7NEX8</accession>
<dbReference type="InterPro" id="IPR045886">
    <property type="entry name" value="ThiF/MoeB/HesA"/>
</dbReference>
<dbReference type="EMBL" id="JBIPKE010000020">
    <property type="protein sequence ID" value="MFH6985685.1"/>
    <property type="molecule type" value="Genomic_DNA"/>
</dbReference>
<dbReference type="RefSeq" id="WP_395419089.1">
    <property type="nucleotide sequence ID" value="NZ_JBIPKE010000020.1"/>
</dbReference>
<organism evidence="2 3">
    <name type="scientific">Marinoscillum luteum</name>
    <dbReference type="NCBI Taxonomy" id="861051"/>
    <lineage>
        <taxon>Bacteria</taxon>
        <taxon>Pseudomonadati</taxon>
        <taxon>Bacteroidota</taxon>
        <taxon>Cytophagia</taxon>
        <taxon>Cytophagales</taxon>
        <taxon>Reichenbachiellaceae</taxon>
        <taxon>Marinoscillum</taxon>
    </lineage>
</organism>
<dbReference type="InterPro" id="IPR035985">
    <property type="entry name" value="Ubiquitin-activating_enz"/>
</dbReference>
<dbReference type="Gene3D" id="3.40.50.720">
    <property type="entry name" value="NAD(P)-binding Rossmann-like Domain"/>
    <property type="match status" value="1"/>
</dbReference>
<dbReference type="PANTHER" id="PTHR10953">
    <property type="entry name" value="UBIQUITIN-ACTIVATING ENZYME E1"/>
    <property type="match status" value="1"/>
</dbReference>
<dbReference type="SUPFAM" id="SSF69572">
    <property type="entry name" value="Activating enzymes of the ubiquitin-like proteins"/>
    <property type="match status" value="1"/>
</dbReference>
<dbReference type="CDD" id="cd00757">
    <property type="entry name" value="ThiF_MoeB_HesA_family"/>
    <property type="match status" value="1"/>
</dbReference>